<dbReference type="eggNOG" id="COG3173">
    <property type="taxonomic scope" value="Bacteria"/>
</dbReference>
<reference evidence="3" key="2">
    <citation type="submission" date="2010-01" db="EMBL/GenBank/DDBJ databases">
        <title>The complete genome of Conexibacter woesei DSM 14684.</title>
        <authorList>
            <consortium name="US DOE Joint Genome Institute (JGI-PGF)"/>
            <person name="Lucas S."/>
            <person name="Copeland A."/>
            <person name="Lapidus A."/>
            <person name="Glavina del Rio T."/>
            <person name="Dalin E."/>
            <person name="Tice H."/>
            <person name="Bruce D."/>
            <person name="Goodwin L."/>
            <person name="Pitluck S."/>
            <person name="Kyrpides N."/>
            <person name="Mavromatis K."/>
            <person name="Ivanova N."/>
            <person name="Mikhailova N."/>
            <person name="Chertkov O."/>
            <person name="Brettin T."/>
            <person name="Detter J.C."/>
            <person name="Han C."/>
            <person name="Larimer F."/>
            <person name="Land M."/>
            <person name="Hauser L."/>
            <person name="Markowitz V."/>
            <person name="Cheng J.-F."/>
            <person name="Hugenholtz P."/>
            <person name="Woyke T."/>
            <person name="Wu D."/>
            <person name="Pukall R."/>
            <person name="Steenblock K."/>
            <person name="Schneider S."/>
            <person name="Klenk H.-P."/>
            <person name="Eisen J.A."/>
        </authorList>
    </citation>
    <scope>NUCLEOTIDE SEQUENCE [LARGE SCALE GENOMIC DNA]</scope>
    <source>
        <strain evidence="3">DSM 14684 / CIP 108061 / JCM 11494 / NBRC 100937 / ID131577</strain>
    </source>
</reference>
<reference evidence="2 3" key="1">
    <citation type="journal article" date="2010" name="Stand. Genomic Sci.">
        <title>Complete genome sequence of Conexibacter woesei type strain (ID131577).</title>
        <authorList>
            <person name="Pukall R."/>
            <person name="Lapidus A."/>
            <person name="Glavina Del Rio T."/>
            <person name="Copeland A."/>
            <person name="Tice H."/>
            <person name="Cheng J.-F."/>
            <person name="Lucas S."/>
            <person name="Chen F."/>
            <person name="Nolan M."/>
            <person name="Bruce D."/>
            <person name="Goodwin L."/>
            <person name="Pitluck S."/>
            <person name="Mavromatis K."/>
            <person name="Ivanova N."/>
            <person name="Ovchinnikova G."/>
            <person name="Pati A."/>
            <person name="Chen A."/>
            <person name="Palaniappan K."/>
            <person name="Land M."/>
            <person name="Hauser L."/>
            <person name="Chang Y.-J."/>
            <person name="Jeffries C.D."/>
            <person name="Chain P."/>
            <person name="Meincke L."/>
            <person name="Sims D."/>
            <person name="Brettin T."/>
            <person name="Detter J.C."/>
            <person name="Rohde M."/>
            <person name="Goeker M."/>
            <person name="Bristow J."/>
            <person name="Eisen J.A."/>
            <person name="Markowitz V."/>
            <person name="Kyrpides N.C."/>
            <person name="Klenk H.-P."/>
            <person name="Hugenholtz P."/>
        </authorList>
    </citation>
    <scope>NUCLEOTIDE SEQUENCE [LARGE SCALE GENOMIC DNA]</scope>
    <source>
        <strain evidence="3">DSM 14684 / CIP 108061 / JCM 11494 / NBRC 100937 / ID131577</strain>
    </source>
</reference>
<evidence type="ECO:0000313" key="3">
    <source>
        <dbReference type="Proteomes" id="UP000008229"/>
    </source>
</evidence>
<feature type="domain" description="Aminoglycoside phosphotransferase" evidence="1">
    <location>
        <begin position="58"/>
        <end position="259"/>
    </location>
</feature>
<dbReference type="InterPro" id="IPR002575">
    <property type="entry name" value="Aminoglycoside_PTrfase"/>
</dbReference>
<dbReference type="EMBL" id="CP001854">
    <property type="protein sequence ID" value="ADB48758.1"/>
    <property type="molecule type" value="Genomic_DNA"/>
</dbReference>
<keyword evidence="2" id="KW-0808">Transferase</keyword>
<proteinExistence type="predicted"/>
<sequence length="305" mass="32996">MHGYDLAPDDHALLRSPPPSAALRWVAAAVGDGAEIVQVVALEGGTSSAVHALDVRERDGRTRRLVLRRFVREDWLEEEPDAPLREAAALRALNACALATPELVALDADGDSAGDPAVLMTRLDGATIWQPRPDELDDFLRKLVVTLMRIHATPLEPGASVPPYEDWGLDLQRPPRASALAAGVWERAFAAFDRTPSPGTVLLHRDYHPGNVLWLGGEVSGVVDWASTSVGMPDADVGYCRENLVRSLGIAAADRFLELHRELTGAGGFDPYWDIQALLGGFADDDLDGWTARDDEYLARAVAGL</sequence>
<name>D3F685_CONWI</name>
<dbReference type="AlphaFoldDB" id="D3F685"/>
<evidence type="ECO:0000313" key="2">
    <source>
        <dbReference type="EMBL" id="ADB48758.1"/>
    </source>
</evidence>
<dbReference type="Gene3D" id="3.90.1200.10">
    <property type="match status" value="1"/>
</dbReference>
<dbReference type="HOGENOM" id="CLU_079051_0_0_11"/>
<dbReference type="Gene3D" id="3.30.200.20">
    <property type="entry name" value="Phosphorylase Kinase, domain 1"/>
    <property type="match status" value="1"/>
</dbReference>
<dbReference type="Proteomes" id="UP000008229">
    <property type="component" value="Chromosome"/>
</dbReference>
<dbReference type="KEGG" id="cwo:Cwoe_0322"/>
<dbReference type="RefSeq" id="WP_012931811.1">
    <property type="nucleotide sequence ID" value="NC_013739.1"/>
</dbReference>
<keyword evidence="3" id="KW-1185">Reference proteome</keyword>
<organism evidence="2 3">
    <name type="scientific">Conexibacter woesei (strain DSM 14684 / CCUG 47730 / CIP 108061 / JCM 11494 / NBRC 100937 / ID131577)</name>
    <dbReference type="NCBI Taxonomy" id="469383"/>
    <lineage>
        <taxon>Bacteria</taxon>
        <taxon>Bacillati</taxon>
        <taxon>Actinomycetota</taxon>
        <taxon>Thermoleophilia</taxon>
        <taxon>Solirubrobacterales</taxon>
        <taxon>Conexibacteraceae</taxon>
        <taxon>Conexibacter</taxon>
    </lineage>
</organism>
<dbReference type="InterPro" id="IPR051678">
    <property type="entry name" value="AGP_Transferase"/>
</dbReference>
<dbReference type="SUPFAM" id="SSF56112">
    <property type="entry name" value="Protein kinase-like (PK-like)"/>
    <property type="match status" value="1"/>
</dbReference>
<protein>
    <submittedName>
        <fullName evidence="2">Aminoglycoside phosphotransferase</fullName>
    </submittedName>
</protein>
<accession>D3F685</accession>
<dbReference type="Pfam" id="PF01636">
    <property type="entry name" value="APH"/>
    <property type="match status" value="1"/>
</dbReference>
<evidence type="ECO:0000259" key="1">
    <source>
        <dbReference type="Pfam" id="PF01636"/>
    </source>
</evidence>
<dbReference type="InterPro" id="IPR011009">
    <property type="entry name" value="Kinase-like_dom_sf"/>
</dbReference>
<gene>
    <name evidence="2" type="ordered locus">Cwoe_0322</name>
</gene>
<dbReference type="STRING" id="469383.Cwoe_0322"/>
<dbReference type="GO" id="GO:0016740">
    <property type="term" value="F:transferase activity"/>
    <property type="evidence" value="ECO:0007669"/>
    <property type="project" value="UniProtKB-KW"/>
</dbReference>
<dbReference type="PANTHER" id="PTHR21310">
    <property type="entry name" value="AMINOGLYCOSIDE PHOSPHOTRANSFERASE-RELATED-RELATED"/>
    <property type="match status" value="1"/>
</dbReference>
<dbReference type="OrthoDB" id="4706173at2"/>